<gene>
    <name evidence="2" type="ORF">VF08_28390</name>
</gene>
<evidence type="ECO:0000313" key="2">
    <source>
        <dbReference type="EMBL" id="PHJ97560.1"/>
    </source>
</evidence>
<sequence length="161" mass="17673">MKEFQLQNINHLALVCKDVATTVDFYSNTLGLSLLKVMEMPNDGKHFFFDIGNGGTLAFFWFPNAPKAAPGIASMNPDAHLTGNIATAHASMNHVAFNVPLEKLEQYRENLIAKGIQATPISNADFISSFYFFDPNGILLEFAANKRPLGDPILDLGTNLL</sequence>
<dbReference type="Proteomes" id="UP000222310">
    <property type="component" value="Unassembled WGS sequence"/>
</dbReference>
<dbReference type="InterPro" id="IPR029068">
    <property type="entry name" value="Glyas_Bleomycin-R_OHBP_Dase"/>
</dbReference>
<dbReference type="Gene3D" id="3.10.180.10">
    <property type="entry name" value="2,3-Dihydroxybiphenyl 1,2-Dioxygenase, domain 1"/>
    <property type="match status" value="1"/>
</dbReference>
<evidence type="ECO:0000313" key="3">
    <source>
        <dbReference type="Proteomes" id="UP000222310"/>
    </source>
</evidence>
<dbReference type="SUPFAM" id="SSF54593">
    <property type="entry name" value="Glyoxalase/Bleomycin resistance protein/Dihydroxybiphenyl dioxygenase"/>
    <property type="match status" value="1"/>
</dbReference>
<dbReference type="InterPro" id="IPR037523">
    <property type="entry name" value="VOC_core"/>
</dbReference>
<dbReference type="PROSITE" id="PS51819">
    <property type="entry name" value="VOC"/>
    <property type="match status" value="1"/>
</dbReference>
<dbReference type="Pfam" id="PF00903">
    <property type="entry name" value="Glyoxalase"/>
    <property type="match status" value="1"/>
</dbReference>
<feature type="domain" description="VOC" evidence="1">
    <location>
        <begin position="8"/>
        <end position="145"/>
    </location>
</feature>
<dbReference type="InterPro" id="IPR050383">
    <property type="entry name" value="GlyoxalaseI/FosfomycinResist"/>
</dbReference>
<accession>A0A9Q6EIJ4</accession>
<dbReference type="GeneID" id="57098527"/>
<reference evidence="2 3" key="1">
    <citation type="submission" date="2015-02" db="EMBL/GenBank/DDBJ databases">
        <title>Nostoc linckia genome annotation.</title>
        <authorList>
            <person name="Zhou Z."/>
        </authorList>
    </citation>
    <scope>NUCLEOTIDE SEQUENCE [LARGE SCALE GENOMIC DNA]</scope>
    <source>
        <strain evidence="3">z8</strain>
    </source>
</reference>
<proteinExistence type="predicted"/>
<evidence type="ECO:0000259" key="1">
    <source>
        <dbReference type="PROSITE" id="PS51819"/>
    </source>
</evidence>
<protein>
    <submittedName>
        <fullName evidence="2">Glyoxalase</fullName>
    </submittedName>
</protein>
<dbReference type="PANTHER" id="PTHR21366:SF31">
    <property type="entry name" value="METALLOTHIOL TRANSFERASE FOSB"/>
    <property type="match status" value="1"/>
</dbReference>
<dbReference type="EMBL" id="LAHD01000112">
    <property type="protein sequence ID" value="PHJ97560.1"/>
    <property type="molecule type" value="Genomic_DNA"/>
</dbReference>
<organism evidence="2 3">
    <name type="scientific">Nostoc linckia z8</name>
    <dbReference type="NCBI Taxonomy" id="1628746"/>
    <lineage>
        <taxon>Bacteria</taxon>
        <taxon>Bacillati</taxon>
        <taxon>Cyanobacteriota</taxon>
        <taxon>Cyanophyceae</taxon>
        <taxon>Nostocales</taxon>
        <taxon>Nostocaceae</taxon>
        <taxon>Nostoc</taxon>
    </lineage>
</organism>
<dbReference type="InterPro" id="IPR004360">
    <property type="entry name" value="Glyas_Fos-R_dOase_dom"/>
</dbReference>
<dbReference type="AlphaFoldDB" id="A0A9Q6EIJ4"/>
<comment type="caution">
    <text evidence="2">The sequence shown here is derived from an EMBL/GenBank/DDBJ whole genome shotgun (WGS) entry which is preliminary data.</text>
</comment>
<dbReference type="PANTHER" id="PTHR21366">
    <property type="entry name" value="GLYOXALASE FAMILY PROTEIN"/>
    <property type="match status" value="1"/>
</dbReference>
<dbReference type="RefSeq" id="WP_099071484.1">
    <property type="nucleotide sequence ID" value="NZ_LAHD01000112.1"/>
</dbReference>
<name>A0A9Q6EIJ4_NOSLI</name>